<dbReference type="PANTHER" id="PTHR14363">
    <property type="entry name" value="HEPARANASE-RELATED"/>
    <property type="match status" value="1"/>
</dbReference>
<keyword evidence="4 11" id="KW-0732">Signal</keyword>
<dbReference type="FunFam" id="3.20.20.80:FF:000023">
    <property type="entry name" value="heparanase-like protein 3"/>
    <property type="match status" value="1"/>
</dbReference>
<keyword evidence="3" id="KW-0964">Secreted</keyword>
<dbReference type="GO" id="GO:0004566">
    <property type="term" value="F:beta-glucuronidase activity"/>
    <property type="evidence" value="ECO:0007669"/>
    <property type="project" value="TreeGrafter"/>
</dbReference>
<evidence type="ECO:0000256" key="5">
    <source>
        <dbReference type="ARBA" id="ARBA00022801"/>
    </source>
</evidence>
<evidence type="ECO:0000256" key="1">
    <source>
        <dbReference type="ARBA" id="ARBA00004613"/>
    </source>
</evidence>
<proteinExistence type="inferred from homology"/>
<comment type="subcellular location">
    <subcellularLocation>
        <location evidence="9">Lysosome membrane</location>
        <topology evidence="9">Peripheral membrane protein</topology>
    </subcellularLocation>
    <subcellularLocation>
        <location evidence="1">Secreted</location>
    </subcellularLocation>
</comment>
<keyword evidence="13" id="KW-1185">Reference proteome</keyword>
<dbReference type="EMBL" id="LR746276">
    <property type="protein sequence ID" value="CAA7406939.1"/>
    <property type="molecule type" value="Genomic_DNA"/>
</dbReference>
<evidence type="ECO:0000256" key="6">
    <source>
        <dbReference type="ARBA" id="ARBA00023136"/>
    </source>
</evidence>
<accession>A0A7I8LAC3</accession>
<evidence type="ECO:0000313" key="13">
    <source>
        <dbReference type="Proteomes" id="UP000663760"/>
    </source>
</evidence>
<sequence>MGSPWLLLSSLIFLSVPFTSATTSEHATVLVRVGAVAAETYDNFICATLDWWPPEKCDFDQCPWGLASALNLDLNHPHLVKAIQAFNPLRIRIGGSLQDQLVFEAPDRVCLPFKKTEGGLFGFSEGCLPRARWDELNLLFQKTGAVVTFGLNALSGRRLISGIRWGGPWNSTNARELIKYTVSKAYSVDSWEFGNELSGRGIAARVDAEQYAKDVVELRAMVDQLYQPPLRRPLLLAPGGFYEQEWYARFLQITGPNVVDVLTHHLYNLGAGNDPNLVDRILDYRHLDYAGNTFRDLEQTLNKHGPWASAWISEAGGSYTSGGRLISDTFVNSLWYLDQLGLAAKYNTKVYCRQSLIGGNYGLLDVKNFKPNPDYYSAILWHRLMERRVLDIGISGSSFLRAHAHCAKHQAGVSLLLINLSKTTRFVVTVRNDLKVLVAEGNGIQRDDAVIRHLKRAVSWVGRRISEASPRREEYHLTAAGGNYQSKTMLLNGHPLELTETGDLPAMDPILTPLSFPVTVSPLSVVFVIFPNLEAKACE</sequence>
<dbReference type="SUPFAM" id="SSF51445">
    <property type="entry name" value="(Trans)glycosidases"/>
    <property type="match status" value="1"/>
</dbReference>
<dbReference type="GO" id="GO:0009505">
    <property type="term" value="C:plant-type cell wall"/>
    <property type="evidence" value="ECO:0007669"/>
    <property type="project" value="TreeGrafter"/>
</dbReference>
<dbReference type="Pfam" id="PF03662">
    <property type="entry name" value="Glyco_hydro_79n"/>
    <property type="match status" value="1"/>
</dbReference>
<dbReference type="Proteomes" id="UP000663760">
    <property type="component" value="Chromosome 13"/>
</dbReference>
<dbReference type="OrthoDB" id="726732at2759"/>
<evidence type="ECO:0000256" key="11">
    <source>
        <dbReference type="SAM" id="SignalP"/>
    </source>
</evidence>
<comment type="function">
    <text evidence="10">Endoglycosidase which is a cell surface and extracellular matrix-degrading enzyme. Cleaves heparan sulfate proteoglycans (HSPGs) into heparan sulfate side chains and core proteoglycans.</text>
</comment>
<keyword evidence="8" id="KW-0458">Lysosome</keyword>
<keyword evidence="7" id="KW-0325">Glycoprotein</keyword>
<organism evidence="12 13">
    <name type="scientific">Spirodela intermedia</name>
    <name type="common">Intermediate duckweed</name>
    <dbReference type="NCBI Taxonomy" id="51605"/>
    <lineage>
        <taxon>Eukaryota</taxon>
        <taxon>Viridiplantae</taxon>
        <taxon>Streptophyta</taxon>
        <taxon>Embryophyta</taxon>
        <taxon>Tracheophyta</taxon>
        <taxon>Spermatophyta</taxon>
        <taxon>Magnoliopsida</taxon>
        <taxon>Liliopsida</taxon>
        <taxon>Araceae</taxon>
        <taxon>Lemnoideae</taxon>
        <taxon>Spirodela</taxon>
    </lineage>
</organism>
<gene>
    <name evidence="12" type="ORF">SI8410_13017617</name>
</gene>
<comment type="similarity">
    <text evidence="2">Belongs to the glycosyl hydrolase 79 family.</text>
</comment>
<evidence type="ECO:0000256" key="8">
    <source>
        <dbReference type="ARBA" id="ARBA00023228"/>
    </source>
</evidence>
<keyword evidence="6" id="KW-0472">Membrane</keyword>
<feature type="signal peptide" evidence="11">
    <location>
        <begin position="1"/>
        <end position="21"/>
    </location>
</feature>
<dbReference type="AlphaFoldDB" id="A0A7I8LAC3"/>
<reference evidence="12" key="1">
    <citation type="submission" date="2020-02" db="EMBL/GenBank/DDBJ databases">
        <authorList>
            <person name="Scholz U."/>
            <person name="Mascher M."/>
            <person name="Fiebig A."/>
        </authorList>
    </citation>
    <scope>NUCLEOTIDE SEQUENCE</scope>
</reference>
<dbReference type="GO" id="GO:0005576">
    <property type="term" value="C:extracellular region"/>
    <property type="evidence" value="ECO:0007669"/>
    <property type="project" value="UniProtKB-SubCell"/>
</dbReference>
<dbReference type="InterPro" id="IPR005199">
    <property type="entry name" value="Glyco_hydro_79"/>
</dbReference>
<feature type="chain" id="PRO_5029579860" evidence="11">
    <location>
        <begin position="22"/>
        <end position="539"/>
    </location>
</feature>
<evidence type="ECO:0000256" key="3">
    <source>
        <dbReference type="ARBA" id="ARBA00022525"/>
    </source>
</evidence>
<evidence type="ECO:0000256" key="4">
    <source>
        <dbReference type="ARBA" id="ARBA00022729"/>
    </source>
</evidence>
<evidence type="ECO:0000256" key="2">
    <source>
        <dbReference type="ARBA" id="ARBA00009800"/>
    </source>
</evidence>
<dbReference type="Gene3D" id="3.20.20.80">
    <property type="entry name" value="Glycosidases"/>
    <property type="match status" value="1"/>
</dbReference>
<evidence type="ECO:0000256" key="10">
    <source>
        <dbReference type="ARBA" id="ARBA00055929"/>
    </source>
</evidence>
<keyword evidence="5" id="KW-0378">Hydrolase</keyword>
<dbReference type="PANTHER" id="PTHR14363:SF30">
    <property type="entry name" value="PROTEIN 2, PUTATIVE, EXPRESSED-RELATED"/>
    <property type="match status" value="1"/>
</dbReference>
<evidence type="ECO:0000313" key="12">
    <source>
        <dbReference type="EMBL" id="CAA7406939.1"/>
    </source>
</evidence>
<protein>
    <submittedName>
        <fullName evidence="12">Uncharacterized protein</fullName>
    </submittedName>
</protein>
<evidence type="ECO:0000256" key="7">
    <source>
        <dbReference type="ARBA" id="ARBA00023180"/>
    </source>
</evidence>
<dbReference type="GO" id="GO:0005765">
    <property type="term" value="C:lysosomal membrane"/>
    <property type="evidence" value="ECO:0007669"/>
    <property type="project" value="UniProtKB-SubCell"/>
</dbReference>
<dbReference type="InterPro" id="IPR017853">
    <property type="entry name" value="GH"/>
</dbReference>
<evidence type="ECO:0000256" key="9">
    <source>
        <dbReference type="ARBA" id="ARBA00023765"/>
    </source>
</evidence>
<name>A0A7I8LAC3_SPIIN</name>